<feature type="compositionally biased region" description="Basic and acidic residues" evidence="1">
    <location>
        <begin position="121"/>
        <end position="134"/>
    </location>
</feature>
<dbReference type="RefSeq" id="XP_022338130.1">
    <property type="nucleotide sequence ID" value="XM_022482422.1"/>
</dbReference>
<feature type="compositionally biased region" description="Polar residues" evidence="1">
    <location>
        <begin position="247"/>
        <end position="257"/>
    </location>
</feature>
<keyword evidence="2" id="KW-1185">Reference proteome</keyword>
<sequence length="429" mass="48912">MDSVKTPRLPELPNVLHTDLSHSVGGAAVRRFLIDNPKDQELKKREQLWQFHRRNRGAMVRLKGLNPVLSKSTEEKLDGLDSDKKPESDNEEEKSPRETRKFPKIRSRLKMESRNSNSSTGDKKESKETNKDPTVKYTYSSALTIGNSIYCQLRGKEQEPTENTHRPTVDSGRTKRAIVNSIDKLPDLSNALTKLGYMKLTRNVVHFGGGFFGRHQEKRYSDLRRSMSSLDTCSRPEVTKTDKGLNGSMNQLDSMVETSRIKFETPRTQNKSENKSVKENQVQKTDDCVKSEDDKTSKPLVSEPVKKPLVEKQESPKSTNVNVLSERSQANQKANGKSNRMEEEKTTRPSSDISLDIPRDKYGPSSQMRDVKSYRTYWGPACGLNPYRWTNKNAITDEDKTWVEQAMQKTDVIDQTAYDCFARTKPPKS</sequence>
<dbReference type="KEGG" id="cvn:111133775"/>
<dbReference type="OrthoDB" id="6150636at2759"/>
<reference evidence="3 4" key="1">
    <citation type="submission" date="2025-04" db="UniProtKB">
        <authorList>
            <consortium name="RefSeq"/>
        </authorList>
    </citation>
    <scope>IDENTIFICATION</scope>
    <source>
        <tissue evidence="3 4">Whole sample</tissue>
    </source>
</reference>
<dbReference type="GeneID" id="111133775"/>
<evidence type="ECO:0000313" key="3">
    <source>
        <dbReference type="RefSeq" id="XP_022338129.1"/>
    </source>
</evidence>
<evidence type="ECO:0000256" key="1">
    <source>
        <dbReference type="SAM" id="MobiDB-lite"/>
    </source>
</evidence>
<accession>A0A8B8EEM4</accession>
<feature type="compositionally biased region" description="Basic and acidic residues" evidence="1">
    <location>
        <begin position="284"/>
        <end position="297"/>
    </location>
</feature>
<proteinExistence type="predicted"/>
<evidence type="ECO:0000313" key="2">
    <source>
        <dbReference type="Proteomes" id="UP000694844"/>
    </source>
</evidence>
<feature type="region of interest" description="Disordered" evidence="1">
    <location>
        <begin position="226"/>
        <end position="368"/>
    </location>
</feature>
<feature type="compositionally biased region" description="Basic and acidic residues" evidence="1">
    <location>
        <begin position="304"/>
        <end position="315"/>
    </location>
</feature>
<evidence type="ECO:0000313" key="4">
    <source>
        <dbReference type="RefSeq" id="XP_022338130.1"/>
    </source>
</evidence>
<organism evidence="2 3">
    <name type="scientific">Crassostrea virginica</name>
    <name type="common">Eastern oyster</name>
    <dbReference type="NCBI Taxonomy" id="6565"/>
    <lineage>
        <taxon>Eukaryota</taxon>
        <taxon>Metazoa</taxon>
        <taxon>Spiralia</taxon>
        <taxon>Lophotrochozoa</taxon>
        <taxon>Mollusca</taxon>
        <taxon>Bivalvia</taxon>
        <taxon>Autobranchia</taxon>
        <taxon>Pteriomorphia</taxon>
        <taxon>Ostreida</taxon>
        <taxon>Ostreoidea</taxon>
        <taxon>Ostreidae</taxon>
        <taxon>Crassostrea</taxon>
    </lineage>
</organism>
<feature type="compositionally biased region" description="Basic and acidic residues" evidence="1">
    <location>
        <begin position="259"/>
        <end position="278"/>
    </location>
</feature>
<name>A0A8B8EEM4_CRAVI</name>
<feature type="region of interest" description="Disordered" evidence="1">
    <location>
        <begin position="54"/>
        <end position="135"/>
    </location>
</feature>
<dbReference type="RefSeq" id="XP_022338129.1">
    <property type="nucleotide sequence ID" value="XM_022482421.1"/>
</dbReference>
<feature type="compositionally biased region" description="Polar residues" evidence="1">
    <location>
        <begin position="316"/>
        <end position="338"/>
    </location>
</feature>
<gene>
    <name evidence="3 4" type="primary">LOC111133775</name>
</gene>
<dbReference type="AlphaFoldDB" id="A0A8B8EEM4"/>
<protein>
    <submittedName>
        <fullName evidence="3 4">Uncharacterized protein LOC111133775</fullName>
    </submittedName>
</protein>
<dbReference type="Proteomes" id="UP000694844">
    <property type="component" value="Chromosome 5"/>
</dbReference>
<feature type="compositionally biased region" description="Basic and acidic residues" evidence="1">
    <location>
        <begin position="72"/>
        <end position="101"/>
    </location>
</feature>